<dbReference type="Proteomes" id="UP000182444">
    <property type="component" value="Chromosome 1B"/>
</dbReference>
<evidence type="ECO:0000313" key="12">
    <source>
        <dbReference type="Proteomes" id="UP000182444"/>
    </source>
</evidence>
<dbReference type="InterPro" id="IPR013083">
    <property type="entry name" value="Znf_RING/FYVE/PHD"/>
</dbReference>
<dbReference type="EMBL" id="CP017554">
    <property type="protein sequence ID" value="AOW02071.1"/>
    <property type="molecule type" value="Genomic_DNA"/>
</dbReference>
<keyword evidence="7 8" id="KW-0472">Membrane</keyword>
<evidence type="ECO:0000259" key="9">
    <source>
        <dbReference type="Pfam" id="PF12906"/>
    </source>
</evidence>
<evidence type="ECO:0000256" key="2">
    <source>
        <dbReference type="ARBA" id="ARBA00022692"/>
    </source>
</evidence>
<evidence type="ECO:0000256" key="3">
    <source>
        <dbReference type="ARBA" id="ARBA00022723"/>
    </source>
</evidence>
<accession>A0A1D8N8Y7</accession>
<keyword evidence="3" id="KW-0479">Metal-binding</keyword>
<dbReference type="VEuPathDB" id="FungiDB:YALI0_B22418g"/>
<organism evidence="10 12">
    <name type="scientific">Yarrowia lipolytica</name>
    <name type="common">Candida lipolytica</name>
    <dbReference type="NCBI Taxonomy" id="4952"/>
    <lineage>
        <taxon>Eukaryota</taxon>
        <taxon>Fungi</taxon>
        <taxon>Dikarya</taxon>
        <taxon>Ascomycota</taxon>
        <taxon>Saccharomycotina</taxon>
        <taxon>Dipodascomycetes</taxon>
        <taxon>Dipodascales</taxon>
        <taxon>Dipodascales incertae sedis</taxon>
        <taxon>Yarrowia</taxon>
    </lineage>
</organism>
<dbReference type="GO" id="GO:0016020">
    <property type="term" value="C:membrane"/>
    <property type="evidence" value="ECO:0007669"/>
    <property type="project" value="UniProtKB-SubCell"/>
</dbReference>
<dbReference type="RefSeq" id="XP_501220.1">
    <property type="nucleotide sequence ID" value="XM_501220.1"/>
</dbReference>
<keyword evidence="2 8" id="KW-0812">Transmembrane</keyword>
<sequence>MGNTQRCWICLGTEEDPPPSDQGYKWRHPCQCSLTAHELCLLDWVQEVVQSHPEKVAESDSSRHNHRIIVPCPQCKADIVIEDETPWLLYVRQKVEQGMGHALMYTVFATTGAAATYFVHSTLYGLGALAIRSFCTPDMATELLRIRITPTAIEILPPTLNQTMLIPLIPVVLVGSRFGTHMLGGILPLARLASVPPHRYFDDYHIFTWLPLMKVIYDKIYSVTVYRALRHFAVQARPQLFQEHTNGVPVEGEDATLLLEEEAAALQAQVEQNNVPGAFPRGNNEAPGLAPGLQDIGRELMRLRTNGDDAAYDAVMQTLVNRARDEHGFVDAEQVMGFLEGFFDELTLENDVTIDELMLRLEEYRDERENAAAEEDNNFGQLGLFNRILEQAVGAIGNNQQQQQAPQPTNSSDPDISWILGQYSLITRVGNALLFPLYCGAMGGLLSGIPLVRNVFTTRVRRNILGGVLLILLRDGFNIVTAYLRVRQLTSKRVRNFRPQRREDNPTTNRPRGMFPRVHFTISNV</sequence>
<evidence type="ECO:0000256" key="4">
    <source>
        <dbReference type="ARBA" id="ARBA00022771"/>
    </source>
</evidence>
<dbReference type="KEGG" id="yli:2907520"/>
<dbReference type="GeneID" id="2907520"/>
<evidence type="ECO:0000313" key="11">
    <source>
        <dbReference type="EMBL" id="RDW25960.1"/>
    </source>
</evidence>
<name>A0A1D8N8Y7_YARLL</name>
<dbReference type="eggNOG" id="KOG3053">
    <property type="taxonomic scope" value="Eukaryota"/>
</dbReference>
<reference evidence="11 13" key="2">
    <citation type="submission" date="2018-07" db="EMBL/GenBank/DDBJ databases">
        <title>Draft Genome Assemblies for Five Robust Yarrowia lipolytica Strains Exhibiting High Lipid Production and Pentose Sugar Utilization and Sugar Alcohol Secretion from Undetoxified Lignocellulosic Biomass Hydrolysates.</title>
        <authorList>
            <consortium name="DOE Joint Genome Institute"/>
            <person name="Walker C."/>
            <person name="Ryu S."/>
            <person name="Na H."/>
            <person name="Zane M."/>
            <person name="LaButti K."/>
            <person name="Lipzen A."/>
            <person name="Haridas S."/>
            <person name="Barry K."/>
            <person name="Grigoriev I.V."/>
            <person name="Quarterman J."/>
            <person name="Slininger P."/>
            <person name="Dien B."/>
            <person name="Trinh C.T."/>
        </authorList>
    </citation>
    <scope>NUCLEOTIDE SEQUENCE [LARGE SCALE GENOMIC DNA]</scope>
    <source>
        <strain evidence="11 13">YB392</strain>
    </source>
</reference>
<keyword evidence="6 8" id="KW-1133">Transmembrane helix</keyword>
<evidence type="ECO:0000256" key="5">
    <source>
        <dbReference type="ARBA" id="ARBA00022833"/>
    </source>
</evidence>
<keyword evidence="4" id="KW-0863">Zinc-finger</keyword>
<dbReference type="VEuPathDB" id="FungiDB:YALI1_B29227g"/>
<dbReference type="InterPro" id="IPR011016">
    <property type="entry name" value="Znf_RING-CH"/>
</dbReference>
<feature type="domain" description="RING-CH-type" evidence="9">
    <location>
        <begin position="7"/>
        <end position="51"/>
    </location>
</feature>
<dbReference type="OrthoDB" id="4083555at2759"/>
<dbReference type="EMBL" id="KZ858990">
    <property type="protein sequence ID" value="RDW25960.1"/>
    <property type="molecule type" value="Genomic_DNA"/>
</dbReference>
<dbReference type="AlphaFoldDB" id="A0A1D8N8Y7"/>
<evidence type="ECO:0000256" key="1">
    <source>
        <dbReference type="ARBA" id="ARBA00004141"/>
    </source>
</evidence>
<keyword evidence="5" id="KW-0862">Zinc</keyword>
<evidence type="ECO:0000256" key="6">
    <source>
        <dbReference type="ARBA" id="ARBA00022989"/>
    </source>
</evidence>
<proteinExistence type="predicted"/>
<gene>
    <name evidence="11" type="ORF">B0I71DRAFT_131710</name>
    <name evidence="10" type="ORF">YALI1_B29227g</name>
</gene>
<dbReference type="GO" id="GO:0008270">
    <property type="term" value="F:zinc ion binding"/>
    <property type="evidence" value="ECO:0007669"/>
    <property type="project" value="UniProtKB-KW"/>
</dbReference>
<feature type="transmembrane region" description="Helical" evidence="8">
    <location>
        <begin position="432"/>
        <end position="452"/>
    </location>
</feature>
<evidence type="ECO:0000256" key="8">
    <source>
        <dbReference type="SAM" id="Phobius"/>
    </source>
</evidence>
<reference evidence="10 12" key="1">
    <citation type="journal article" date="2016" name="PLoS ONE">
        <title>Sequence Assembly of Yarrowia lipolytica Strain W29/CLIB89 Shows Transposable Element Diversity.</title>
        <authorList>
            <person name="Magnan C."/>
            <person name="Yu J."/>
            <person name="Chang I."/>
            <person name="Jahn E."/>
            <person name="Kanomata Y."/>
            <person name="Wu J."/>
            <person name="Zeller M."/>
            <person name="Oakes M."/>
            <person name="Baldi P."/>
            <person name="Sandmeyer S."/>
        </authorList>
    </citation>
    <scope>NUCLEOTIDE SEQUENCE [LARGE SCALE GENOMIC DNA]</scope>
    <source>
        <strain evidence="10">CLIB89</strain>
        <strain evidence="12">CLIB89(W29)</strain>
    </source>
</reference>
<comment type="subcellular location">
    <subcellularLocation>
        <location evidence="1">Membrane</location>
        <topology evidence="1">Multi-pass membrane protein</topology>
    </subcellularLocation>
</comment>
<evidence type="ECO:0000313" key="13">
    <source>
        <dbReference type="Proteomes" id="UP000256601"/>
    </source>
</evidence>
<dbReference type="PANTHER" id="PTHR46283">
    <property type="entry name" value="E3 UBIQUITIN-PROTEIN LIGASE MARCH5"/>
    <property type="match status" value="1"/>
</dbReference>
<feature type="transmembrane region" description="Helical" evidence="8">
    <location>
        <begin position="464"/>
        <end position="486"/>
    </location>
</feature>
<protein>
    <recommendedName>
        <fullName evidence="9">RING-CH-type domain-containing protein</fullName>
    </recommendedName>
</protein>
<dbReference type="Proteomes" id="UP000256601">
    <property type="component" value="Unassembled WGS sequence"/>
</dbReference>
<dbReference type="Pfam" id="PF12906">
    <property type="entry name" value="RINGv"/>
    <property type="match status" value="1"/>
</dbReference>
<evidence type="ECO:0000313" key="10">
    <source>
        <dbReference type="EMBL" id="AOW02071.1"/>
    </source>
</evidence>
<dbReference type="Gene3D" id="3.30.40.10">
    <property type="entry name" value="Zinc/RING finger domain, C3HC4 (zinc finger)"/>
    <property type="match status" value="1"/>
</dbReference>
<feature type="transmembrane region" description="Helical" evidence="8">
    <location>
        <begin position="102"/>
        <end position="119"/>
    </location>
</feature>
<evidence type="ECO:0000256" key="7">
    <source>
        <dbReference type="ARBA" id="ARBA00023136"/>
    </source>
</evidence>